<keyword evidence="3 6" id="KW-0812">Transmembrane</keyword>
<dbReference type="GO" id="GO:0016020">
    <property type="term" value="C:membrane"/>
    <property type="evidence" value="ECO:0007669"/>
    <property type="project" value="UniProtKB-SubCell"/>
</dbReference>
<dbReference type="EMBL" id="MBAD02002470">
    <property type="protein sequence ID" value="RLN47235.1"/>
    <property type="molecule type" value="Genomic_DNA"/>
</dbReference>
<evidence type="ECO:0000256" key="1">
    <source>
        <dbReference type="ARBA" id="ARBA00004141"/>
    </source>
</evidence>
<feature type="transmembrane region" description="Helical" evidence="6">
    <location>
        <begin position="134"/>
        <end position="162"/>
    </location>
</feature>
<dbReference type="Pfam" id="PF01061">
    <property type="entry name" value="ABC2_membrane"/>
    <property type="match status" value="1"/>
</dbReference>
<comment type="caution">
    <text evidence="8">The sequence shown here is derived from an EMBL/GenBank/DDBJ whole genome shotgun (WGS) entry which is preliminary data.</text>
</comment>
<feature type="domain" description="ABC-2 type transporter transmembrane" evidence="7">
    <location>
        <begin position="39"/>
        <end position="250"/>
    </location>
</feature>
<gene>
    <name evidence="8" type="ORF">BBJ29_008884</name>
</gene>
<protein>
    <recommendedName>
        <fullName evidence="7">ABC-2 type transporter transmembrane domain-containing protein</fullName>
    </recommendedName>
</protein>
<evidence type="ECO:0000256" key="2">
    <source>
        <dbReference type="ARBA" id="ARBA00022448"/>
    </source>
</evidence>
<feature type="transmembrane region" description="Helical" evidence="6">
    <location>
        <begin position="295"/>
        <end position="315"/>
    </location>
</feature>
<sequence>SSMHYERLESMLNREGVGRPSPSLPAMVYSDKRAATELTQMKFLLKRFSDMYWRTASYNLTRFGISLLLGLVLGMTYFDAEYSSYSGINSGLGVLYLAMVFLEFASFIGILPVAAEGRTVFYRERAAQTYNAFWYFFGSSVVEIPYVLVSALLFIAVFFFMVGFTGAEPFFTMYLALVLHVLLQAYLGEFLVFLTPNLEVAEFVGVQLSLTFFLNMGFCPPAESLPPVNQGIYTITPLTYSFSIVATAIFGDCPSDGDTGNIGCKQMTNVPPTLVDGITVKEYLDTRFLMKHDEILRNFAVLIGIVLFVRVMSLLTMRLKSYQKK</sequence>
<evidence type="ECO:0000256" key="4">
    <source>
        <dbReference type="ARBA" id="ARBA00022989"/>
    </source>
</evidence>
<reference evidence="8 9" key="1">
    <citation type="submission" date="2018-07" db="EMBL/GenBank/DDBJ databases">
        <title>Genome sequencing of oomycete isolates from Chile give support for New Zealand origin for Phytophthora kernoviae and make available the first Nothophytophthora sp. genome.</title>
        <authorList>
            <person name="Studholme D.J."/>
            <person name="Sanfuentes E."/>
            <person name="Panda P."/>
            <person name="Hill R."/>
            <person name="Sambles C."/>
            <person name="Grant M."/>
            <person name="Williams N.M."/>
            <person name="Mcdougal R.L."/>
        </authorList>
    </citation>
    <scope>NUCLEOTIDE SEQUENCE [LARGE SCALE GENOMIC DNA]</scope>
    <source>
        <strain evidence="8">Chile7</strain>
    </source>
</reference>
<feature type="transmembrane region" description="Helical" evidence="6">
    <location>
        <begin position="60"/>
        <end position="80"/>
    </location>
</feature>
<dbReference type="GO" id="GO:0140359">
    <property type="term" value="F:ABC-type transporter activity"/>
    <property type="evidence" value="ECO:0007669"/>
    <property type="project" value="InterPro"/>
</dbReference>
<feature type="transmembrane region" description="Helical" evidence="6">
    <location>
        <begin position="174"/>
        <end position="194"/>
    </location>
</feature>
<evidence type="ECO:0000313" key="9">
    <source>
        <dbReference type="Proteomes" id="UP000284657"/>
    </source>
</evidence>
<evidence type="ECO:0000256" key="6">
    <source>
        <dbReference type="SAM" id="Phobius"/>
    </source>
</evidence>
<keyword evidence="5 6" id="KW-0472">Membrane</keyword>
<dbReference type="Proteomes" id="UP000284657">
    <property type="component" value="Unassembled WGS sequence"/>
</dbReference>
<evidence type="ECO:0000256" key="3">
    <source>
        <dbReference type="ARBA" id="ARBA00022692"/>
    </source>
</evidence>
<keyword evidence="4 6" id="KW-1133">Transmembrane helix</keyword>
<name>A0A3R7GB58_9STRA</name>
<evidence type="ECO:0000259" key="7">
    <source>
        <dbReference type="Pfam" id="PF01061"/>
    </source>
</evidence>
<comment type="subcellular location">
    <subcellularLocation>
        <location evidence="1">Membrane</location>
        <topology evidence="1">Multi-pass membrane protein</topology>
    </subcellularLocation>
</comment>
<organism evidence="8 9">
    <name type="scientific">Phytophthora kernoviae</name>
    <dbReference type="NCBI Taxonomy" id="325452"/>
    <lineage>
        <taxon>Eukaryota</taxon>
        <taxon>Sar</taxon>
        <taxon>Stramenopiles</taxon>
        <taxon>Oomycota</taxon>
        <taxon>Peronosporomycetes</taxon>
        <taxon>Peronosporales</taxon>
        <taxon>Peronosporaceae</taxon>
        <taxon>Phytophthora</taxon>
    </lineage>
</organism>
<dbReference type="AlphaFoldDB" id="A0A3R7GB58"/>
<feature type="transmembrane region" description="Helical" evidence="6">
    <location>
        <begin position="92"/>
        <end position="114"/>
    </location>
</feature>
<feature type="non-terminal residue" evidence="8">
    <location>
        <position position="1"/>
    </location>
</feature>
<dbReference type="InterPro" id="IPR013525">
    <property type="entry name" value="ABC2_TM"/>
</dbReference>
<dbReference type="PANTHER" id="PTHR19241">
    <property type="entry name" value="ATP-BINDING CASSETTE TRANSPORTER"/>
    <property type="match status" value="1"/>
</dbReference>
<evidence type="ECO:0000256" key="5">
    <source>
        <dbReference type="ARBA" id="ARBA00023136"/>
    </source>
</evidence>
<accession>A0A3R7GB58</accession>
<proteinExistence type="predicted"/>
<keyword evidence="2" id="KW-0813">Transport</keyword>
<evidence type="ECO:0000313" key="8">
    <source>
        <dbReference type="EMBL" id="RLN47235.1"/>
    </source>
</evidence>